<sequence>MNHKTRKKDSEWTTFEINILSRKWKFRTTELIEEIIRNCISRVVHSAISHPLSPLTLPSLSLNPRSPTLNLYRLLAQQKGAAYIRISEESLGPSKRDEKEDEDENERRERESTT</sequence>
<protein>
    <submittedName>
        <fullName evidence="2">Uncharacterized protein</fullName>
    </submittedName>
</protein>
<feature type="compositionally biased region" description="Basic and acidic residues" evidence="1">
    <location>
        <begin position="105"/>
        <end position="114"/>
    </location>
</feature>
<dbReference type="EMBL" id="JAUDFV010000110">
    <property type="protein sequence ID" value="KAL2730782.1"/>
    <property type="molecule type" value="Genomic_DNA"/>
</dbReference>
<accession>A0ABD2BDF4</accession>
<reference evidence="2 3" key="1">
    <citation type="journal article" date="2024" name="Ann. Entomol. Soc. Am.">
        <title>Genomic analyses of the southern and eastern yellowjacket wasps (Hymenoptera: Vespidae) reveal evolutionary signatures of social life.</title>
        <authorList>
            <person name="Catto M.A."/>
            <person name="Caine P.B."/>
            <person name="Orr S.E."/>
            <person name="Hunt B.G."/>
            <person name="Goodisman M.A.D."/>
        </authorList>
    </citation>
    <scope>NUCLEOTIDE SEQUENCE [LARGE SCALE GENOMIC DNA]</scope>
    <source>
        <strain evidence="2">233</strain>
        <tissue evidence="2">Head and thorax</tissue>
    </source>
</reference>
<dbReference type="AlphaFoldDB" id="A0ABD2BDF4"/>
<keyword evidence="3" id="KW-1185">Reference proteome</keyword>
<organism evidence="2 3">
    <name type="scientific">Vespula squamosa</name>
    <name type="common">Southern yellow jacket</name>
    <name type="synonym">Wasp</name>
    <dbReference type="NCBI Taxonomy" id="30214"/>
    <lineage>
        <taxon>Eukaryota</taxon>
        <taxon>Metazoa</taxon>
        <taxon>Ecdysozoa</taxon>
        <taxon>Arthropoda</taxon>
        <taxon>Hexapoda</taxon>
        <taxon>Insecta</taxon>
        <taxon>Pterygota</taxon>
        <taxon>Neoptera</taxon>
        <taxon>Endopterygota</taxon>
        <taxon>Hymenoptera</taxon>
        <taxon>Apocrita</taxon>
        <taxon>Aculeata</taxon>
        <taxon>Vespoidea</taxon>
        <taxon>Vespidae</taxon>
        <taxon>Vespinae</taxon>
        <taxon>Vespula</taxon>
    </lineage>
</organism>
<evidence type="ECO:0000313" key="2">
    <source>
        <dbReference type="EMBL" id="KAL2730782.1"/>
    </source>
</evidence>
<proteinExistence type="predicted"/>
<evidence type="ECO:0000256" key="1">
    <source>
        <dbReference type="SAM" id="MobiDB-lite"/>
    </source>
</evidence>
<feature type="non-terminal residue" evidence="2">
    <location>
        <position position="114"/>
    </location>
</feature>
<evidence type="ECO:0000313" key="3">
    <source>
        <dbReference type="Proteomes" id="UP001607302"/>
    </source>
</evidence>
<dbReference type="Proteomes" id="UP001607302">
    <property type="component" value="Unassembled WGS sequence"/>
</dbReference>
<feature type="region of interest" description="Disordered" evidence="1">
    <location>
        <begin position="86"/>
        <end position="114"/>
    </location>
</feature>
<comment type="caution">
    <text evidence="2">The sequence shown here is derived from an EMBL/GenBank/DDBJ whole genome shotgun (WGS) entry which is preliminary data.</text>
</comment>
<gene>
    <name evidence="2" type="ORF">V1478_005195</name>
</gene>
<name>A0ABD2BDF4_VESSQ</name>